<evidence type="ECO:0000256" key="1">
    <source>
        <dbReference type="SAM" id="MobiDB-lite"/>
    </source>
</evidence>
<name>A0A8H5TWZ7_9HYPO</name>
<dbReference type="AlphaFoldDB" id="A0A8H5TWZ7"/>
<evidence type="ECO:0000313" key="2">
    <source>
        <dbReference type="EMBL" id="KAF5679885.1"/>
    </source>
</evidence>
<proteinExistence type="predicted"/>
<reference evidence="2 3" key="1">
    <citation type="submission" date="2020-05" db="EMBL/GenBank/DDBJ databases">
        <title>Identification and distribution of gene clusters putatively required for synthesis of sphingolipid metabolism inhibitors in phylogenetically diverse species of the filamentous fungus Fusarium.</title>
        <authorList>
            <person name="Kim H.-S."/>
            <person name="Busman M."/>
            <person name="Brown D.W."/>
            <person name="Divon H."/>
            <person name="Uhlig S."/>
            <person name="Proctor R.H."/>
        </authorList>
    </citation>
    <scope>NUCLEOTIDE SEQUENCE [LARGE SCALE GENOMIC DNA]</scope>
    <source>
        <strain evidence="2 3">NRRL 25311</strain>
    </source>
</reference>
<comment type="caution">
    <text evidence="2">The sequence shown here is derived from an EMBL/GenBank/DDBJ whole genome shotgun (WGS) entry which is preliminary data.</text>
</comment>
<dbReference type="Proteomes" id="UP000562682">
    <property type="component" value="Unassembled WGS sequence"/>
</dbReference>
<organism evidence="2 3">
    <name type="scientific">Fusarium denticulatum</name>
    <dbReference type="NCBI Taxonomy" id="48507"/>
    <lineage>
        <taxon>Eukaryota</taxon>
        <taxon>Fungi</taxon>
        <taxon>Dikarya</taxon>
        <taxon>Ascomycota</taxon>
        <taxon>Pezizomycotina</taxon>
        <taxon>Sordariomycetes</taxon>
        <taxon>Hypocreomycetidae</taxon>
        <taxon>Hypocreales</taxon>
        <taxon>Nectriaceae</taxon>
        <taxon>Fusarium</taxon>
        <taxon>Fusarium fujikuroi species complex</taxon>
    </lineage>
</organism>
<keyword evidence="3" id="KW-1185">Reference proteome</keyword>
<dbReference type="EMBL" id="JAAOAK010000251">
    <property type="protein sequence ID" value="KAF5679885.1"/>
    <property type="molecule type" value="Genomic_DNA"/>
</dbReference>
<evidence type="ECO:0000313" key="3">
    <source>
        <dbReference type="Proteomes" id="UP000562682"/>
    </source>
</evidence>
<gene>
    <name evidence="2" type="ORF">FDENT_8599</name>
</gene>
<protein>
    <submittedName>
        <fullName evidence="2">Uncharacterized protein</fullName>
    </submittedName>
</protein>
<feature type="region of interest" description="Disordered" evidence="1">
    <location>
        <begin position="21"/>
        <end position="45"/>
    </location>
</feature>
<accession>A0A8H5TWZ7</accession>
<sequence length="139" mass="15182">MSADRHSEKSSDIIMGNAVTIPTHSGDYRDQSAATNESRHEVDVTEMPSLTTQLDNLSIASVNPAGRRPEPPKGVHRDVADSEKGFWAVSMIIAMIISVSQQNHAGTAVFYAEPIILFDIECLSPHSRQRVAVAYLALH</sequence>